<reference evidence="6 7" key="1">
    <citation type="journal article" date="2019" name="Sci. Rep.">
        <title>Nanopore sequencing improves the draft genome of the human pathogenic amoeba Naegleria fowleri.</title>
        <authorList>
            <person name="Liechti N."/>
            <person name="Schurch N."/>
            <person name="Bruggmann R."/>
            <person name="Wittwer M."/>
        </authorList>
    </citation>
    <scope>NUCLEOTIDE SEQUENCE [LARGE SCALE GENOMIC DNA]</scope>
    <source>
        <strain evidence="6 7">ATCC 30894</strain>
    </source>
</reference>
<proteinExistence type="predicted"/>
<dbReference type="GeneID" id="68114530"/>
<dbReference type="Proteomes" id="UP000444721">
    <property type="component" value="Unassembled WGS sequence"/>
</dbReference>
<keyword evidence="7" id="KW-1185">Reference proteome</keyword>
<organism evidence="6 7">
    <name type="scientific">Naegleria fowleri</name>
    <name type="common">Brain eating amoeba</name>
    <dbReference type="NCBI Taxonomy" id="5763"/>
    <lineage>
        <taxon>Eukaryota</taxon>
        <taxon>Discoba</taxon>
        <taxon>Heterolobosea</taxon>
        <taxon>Tetramitia</taxon>
        <taxon>Eutetramitia</taxon>
        <taxon>Vahlkampfiidae</taxon>
        <taxon>Naegleria</taxon>
    </lineage>
</organism>
<dbReference type="Gene3D" id="2.60.120.650">
    <property type="entry name" value="Cupin"/>
    <property type="match status" value="1"/>
</dbReference>
<gene>
    <name evidence="6" type="ORF">FDP41_007312</name>
</gene>
<dbReference type="OrthoDB" id="298344at2759"/>
<dbReference type="VEuPathDB" id="AmoebaDB:NfTy_010230"/>
<keyword evidence="3" id="KW-0804">Transcription</keyword>
<evidence type="ECO:0000313" key="7">
    <source>
        <dbReference type="Proteomes" id="UP000444721"/>
    </source>
</evidence>
<evidence type="ECO:0000256" key="3">
    <source>
        <dbReference type="ARBA" id="ARBA00023163"/>
    </source>
</evidence>
<dbReference type="VEuPathDB" id="AmoebaDB:NF0100790"/>
<evidence type="ECO:0000256" key="2">
    <source>
        <dbReference type="ARBA" id="ARBA00023015"/>
    </source>
</evidence>
<dbReference type="SUPFAM" id="SSF57850">
    <property type="entry name" value="RING/U-box"/>
    <property type="match status" value="1"/>
</dbReference>
<dbReference type="SUPFAM" id="SSF51197">
    <property type="entry name" value="Clavaminate synthase-like"/>
    <property type="match status" value="1"/>
</dbReference>
<evidence type="ECO:0000259" key="5">
    <source>
        <dbReference type="PROSITE" id="PS51184"/>
    </source>
</evidence>
<dbReference type="PROSITE" id="PS51184">
    <property type="entry name" value="JMJC"/>
    <property type="match status" value="1"/>
</dbReference>
<name>A0A6A5BJY0_NAEFO</name>
<evidence type="ECO:0000313" key="6">
    <source>
        <dbReference type="EMBL" id="KAF0973925.1"/>
    </source>
</evidence>
<sequence length="521" mass="60350">MIYVGNSETFTPAHKDVCGALGHNLMVYSDNGRTHAIWCIMKYEDLEQIRIFFQQNGAFLDDDNCFLPLHILSKAPFTVYLFEQKLGDLVLLPPSAPHQVLNMGGKASRKFGKNQVYRIKAVTYYSMLKYSEKSQSFTKLEDIGSTENERKRFSDDMLILLRIFDDILFEESIESDVFDDELHVTKLPETEKYMHSRYCDHCKCDIFNRCFHVAKTKLHQAYDLCINCVAKGRGSFFGDEMNLMEHISFSELRENFEQAKKSYLNVQQLMKNENITTMDDLEKTIWITRDPCKTTSITTIAWSNMYYSKHHKEFPEYLPCHQCDDSKPKYCTKTCTKCNTSYCNQCLWDRYTLTLCECNRLKNWTCPHCNDVCNCVKCLKKRDIDTLSYSTNILSRMDEIKDVLPFSVLDVSGNESTTRILDSICDLPPQPIQHLTEAKNATRILNSIAKNCPLVETNCAPKTKKRKIIIINKNPDQQQIKIIHNYYHHQKVSVCGNCQRSIATTISLNQTSRNFIALIAF</sequence>
<dbReference type="VEuPathDB" id="AmoebaDB:FDP41_007312"/>
<dbReference type="EMBL" id="VFQX01000058">
    <property type="protein sequence ID" value="KAF0973925.1"/>
    <property type="molecule type" value="Genomic_DNA"/>
</dbReference>
<protein>
    <recommendedName>
        <fullName evidence="5">JmjC domain-containing protein</fullName>
    </recommendedName>
</protein>
<dbReference type="InterPro" id="IPR018866">
    <property type="entry name" value="Znf-4CXXC_R1"/>
</dbReference>
<comment type="subcellular location">
    <subcellularLocation>
        <location evidence="1">Nucleus</location>
    </subcellularLocation>
</comment>
<dbReference type="Pfam" id="PF10497">
    <property type="entry name" value="zf-4CXXC_R1"/>
    <property type="match status" value="1"/>
</dbReference>
<comment type="caution">
    <text evidence="6">The sequence shown here is derived from an EMBL/GenBank/DDBJ whole genome shotgun (WGS) entry which is preliminary data.</text>
</comment>
<accession>A0A6A5BJY0</accession>
<keyword evidence="4" id="KW-0539">Nucleus</keyword>
<dbReference type="OMA" id="RTHAIWC"/>
<evidence type="ECO:0000256" key="1">
    <source>
        <dbReference type="ARBA" id="ARBA00004123"/>
    </source>
</evidence>
<feature type="domain" description="JmjC" evidence="5">
    <location>
        <begin position="1"/>
        <end position="132"/>
    </location>
</feature>
<dbReference type="GO" id="GO:0005634">
    <property type="term" value="C:nucleus"/>
    <property type="evidence" value="ECO:0007669"/>
    <property type="project" value="UniProtKB-SubCell"/>
</dbReference>
<dbReference type="Pfam" id="PF02373">
    <property type="entry name" value="JmjC"/>
    <property type="match status" value="1"/>
</dbReference>
<dbReference type="AlphaFoldDB" id="A0A6A5BJY0"/>
<dbReference type="RefSeq" id="XP_044558638.1">
    <property type="nucleotide sequence ID" value="XM_044711044.1"/>
</dbReference>
<keyword evidence="2" id="KW-0805">Transcription regulation</keyword>
<dbReference type="InterPro" id="IPR003347">
    <property type="entry name" value="JmjC_dom"/>
</dbReference>
<evidence type="ECO:0000256" key="4">
    <source>
        <dbReference type="ARBA" id="ARBA00023242"/>
    </source>
</evidence>